<comment type="caution">
    <text evidence="2">The sequence shown here is derived from an EMBL/GenBank/DDBJ whole genome shotgun (WGS) entry which is preliminary data.</text>
</comment>
<accession>A0ABD2J945</accession>
<organism evidence="2 3">
    <name type="scientific">Heterodera schachtii</name>
    <name type="common">Sugarbeet cyst nematode worm</name>
    <name type="synonym">Tylenchus schachtii</name>
    <dbReference type="NCBI Taxonomy" id="97005"/>
    <lineage>
        <taxon>Eukaryota</taxon>
        <taxon>Metazoa</taxon>
        <taxon>Ecdysozoa</taxon>
        <taxon>Nematoda</taxon>
        <taxon>Chromadorea</taxon>
        <taxon>Rhabditida</taxon>
        <taxon>Tylenchina</taxon>
        <taxon>Tylenchomorpha</taxon>
        <taxon>Tylenchoidea</taxon>
        <taxon>Heteroderidae</taxon>
        <taxon>Heteroderinae</taxon>
        <taxon>Heterodera</taxon>
    </lineage>
</organism>
<reference evidence="2 3" key="1">
    <citation type="submission" date="2024-10" db="EMBL/GenBank/DDBJ databases">
        <authorList>
            <person name="Kim D."/>
        </authorList>
    </citation>
    <scope>NUCLEOTIDE SEQUENCE [LARGE SCALE GENOMIC DNA]</scope>
    <source>
        <strain evidence="2">Taebaek</strain>
    </source>
</reference>
<proteinExistence type="predicted"/>
<sequence>MFLQRKVRTTLDLLMPKPKQPIVRDEAMEKTFNRRFGAKPRVFSVGDKVYARHRLSQQWKAGRVTTSKGVMYDVEFPNGSTSRFHANQLIKRDTDQMDTDPLDVFNEEFGLPNVAQQPNQHPNVAVVQPNIVDNAEPANDPPPAEQQQNSPIRPRRQYPKRNRRPPDRYSPK</sequence>
<evidence type="ECO:0000256" key="1">
    <source>
        <dbReference type="SAM" id="MobiDB-lite"/>
    </source>
</evidence>
<dbReference type="Proteomes" id="UP001620645">
    <property type="component" value="Unassembled WGS sequence"/>
</dbReference>
<gene>
    <name evidence="2" type="ORF">niasHS_005373</name>
</gene>
<evidence type="ECO:0000313" key="3">
    <source>
        <dbReference type="Proteomes" id="UP001620645"/>
    </source>
</evidence>
<dbReference type="Gene3D" id="2.30.30.140">
    <property type="match status" value="1"/>
</dbReference>
<dbReference type="EMBL" id="JBICCN010000185">
    <property type="protein sequence ID" value="KAL3087134.1"/>
    <property type="molecule type" value="Genomic_DNA"/>
</dbReference>
<feature type="region of interest" description="Disordered" evidence="1">
    <location>
        <begin position="130"/>
        <end position="172"/>
    </location>
</feature>
<keyword evidence="3" id="KW-1185">Reference proteome</keyword>
<feature type="compositionally biased region" description="Basic residues" evidence="1">
    <location>
        <begin position="153"/>
        <end position="163"/>
    </location>
</feature>
<dbReference type="AlphaFoldDB" id="A0ABD2J945"/>
<name>A0ABD2J945_HETSC</name>
<protein>
    <submittedName>
        <fullName evidence="2">Uncharacterized protein</fullName>
    </submittedName>
</protein>
<evidence type="ECO:0000313" key="2">
    <source>
        <dbReference type="EMBL" id="KAL3087134.1"/>
    </source>
</evidence>